<reference evidence="9 10" key="1">
    <citation type="submission" date="2019-02" db="EMBL/GenBank/DDBJ databases">
        <title>Pedobacter sp. RP-1-13 sp. nov., isolated from Arctic soil.</title>
        <authorList>
            <person name="Dahal R.H."/>
        </authorList>
    </citation>
    <scope>NUCLEOTIDE SEQUENCE [LARGE SCALE GENOMIC DNA]</scope>
    <source>
        <strain evidence="9 10">RP-1-13</strain>
    </source>
</reference>
<gene>
    <name evidence="9" type="ORF">EZ428_21795</name>
</gene>
<dbReference type="SUPFAM" id="SSF55874">
    <property type="entry name" value="ATPase domain of HSP90 chaperone/DNA topoisomerase II/histidine kinase"/>
    <property type="match status" value="1"/>
</dbReference>
<protein>
    <recommendedName>
        <fullName evidence="2">histidine kinase</fullName>
        <ecNumber evidence="2">2.7.13.3</ecNumber>
    </recommendedName>
</protein>
<dbReference type="Pfam" id="PF00512">
    <property type="entry name" value="HisKA"/>
    <property type="match status" value="1"/>
</dbReference>
<organism evidence="9 10">
    <name type="scientific">Pedobacter frigiditerrae</name>
    <dbReference type="NCBI Taxonomy" id="2530452"/>
    <lineage>
        <taxon>Bacteria</taxon>
        <taxon>Pseudomonadati</taxon>
        <taxon>Bacteroidota</taxon>
        <taxon>Sphingobacteriia</taxon>
        <taxon>Sphingobacteriales</taxon>
        <taxon>Sphingobacteriaceae</taxon>
        <taxon>Pedobacter</taxon>
    </lineage>
</organism>
<dbReference type="InterPro" id="IPR004358">
    <property type="entry name" value="Sig_transdc_His_kin-like_C"/>
</dbReference>
<evidence type="ECO:0000256" key="1">
    <source>
        <dbReference type="ARBA" id="ARBA00000085"/>
    </source>
</evidence>
<feature type="domain" description="Histidine kinase" evidence="8">
    <location>
        <begin position="225"/>
        <end position="433"/>
    </location>
</feature>
<dbReference type="RefSeq" id="WP_131555449.1">
    <property type="nucleotide sequence ID" value="NZ_SJSK01000007.1"/>
</dbReference>
<dbReference type="AlphaFoldDB" id="A0A4R0MLB5"/>
<keyword evidence="6" id="KW-0902">Two-component regulatory system</keyword>
<keyword evidence="7" id="KW-0472">Membrane</keyword>
<dbReference type="GO" id="GO:0004721">
    <property type="term" value="F:phosphoprotein phosphatase activity"/>
    <property type="evidence" value="ECO:0007669"/>
    <property type="project" value="TreeGrafter"/>
</dbReference>
<evidence type="ECO:0000256" key="5">
    <source>
        <dbReference type="ARBA" id="ARBA00022777"/>
    </source>
</evidence>
<evidence type="ECO:0000256" key="4">
    <source>
        <dbReference type="ARBA" id="ARBA00022679"/>
    </source>
</evidence>
<feature type="transmembrane region" description="Helical" evidence="7">
    <location>
        <begin position="142"/>
        <end position="166"/>
    </location>
</feature>
<sequence>MKLSTKLTLFITGSKLAIVLLFIITLPFLVEQIASQFTNYTLKQQRKEVLKNINKNGIAYYLQGDESYGSYTMLKEEFVALLPVNKDLKADTIKDAQRIIENDTLSYRILSETFKFQNKNYLLEIGKTSASINQYNKQLQQFASYVLVILILLSIIIDLTFIRMVIKPLSKIIKTRLINRKFPFKLDEHPVKTSTTDFKYLDESLALLMTQINEAFYKEREFTSNASHEIMTPISILQHKMENLLAEEDLTESAALAIIEMMKTLNRLKKISNSLLLIARIENQQYQDKEDVKPLDLFNLIIEEISHRLEEKNLNIQLKINKDMVLREINKDLLYQLFFNLVHNAIKFNREGGNISISDNFTAKGEYEISVSDTGTGISTEQLPHIFDRFIKSNATENYGYGLGLTIVKSIADYHHLNIQVESELNEGTKFKVFFLNWKSTKQ</sequence>
<dbReference type="EC" id="2.7.13.3" evidence="2"/>
<keyword evidence="5 9" id="KW-0418">Kinase</keyword>
<evidence type="ECO:0000259" key="8">
    <source>
        <dbReference type="PROSITE" id="PS50109"/>
    </source>
</evidence>
<dbReference type="PROSITE" id="PS50109">
    <property type="entry name" value="HIS_KIN"/>
    <property type="match status" value="1"/>
</dbReference>
<evidence type="ECO:0000313" key="9">
    <source>
        <dbReference type="EMBL" id="TCC87333.1"/>
    </source>
</evidence>
<dbReference type="GO" id="GO:0016036">
    <property type="term" value="P:cellular response to phosphate starvation"/>
    <property type="evidence" value="ECO:0007669"/>
    <property type="project" value="TreeGrafter"/>
</dbReference>
<dbReference type="Proteomes" id="UP000292884">
    <property type="component" value="Unassembled WGS sequence"/>
</dbReference>
<dbReference type="CDD" id="cd00082">
    <property type="entry name" value="HisKA"/>
    <property type="match status" value="1"/>
</dbReference>
<comment type="catalytic activity">
    <reaction evidence="1">
        <text>ATP + protein L-histidine = ADP + protein N-phospho-L-histidine.</text>
        <dbReference type="EC" id="2.7.13.3"/>
    </reaction>
</comment>
<feature type="transmembrane region" description="Helical" evidence="7">
    <location>
        <begin position="7"/>
        <end position="30"/>
    </location>
</feature>
<dbReference type="GO" id="GO:0005886">
    <property type="term" value="C:plasma membrane"/>
    <property type="evidence" value="ECO:0007669"/>
    <property type="project" value="TreeGrafter"/>
</dbReference>
<keyword evidence="10" id="KW-1185">Reference proteome</keyword>
<name>A0A4R0MLB5_9SPHI</name>
<keyword evidence="3" id="KW-0597">Phosphoprotein</keyword>
<dbReference type="InterPro" id="IPR050351">
    <property type="entry name" value="BphY/WalK/GraS-like"/>
</dbReference>
<dbReference type="PANTHER" id="PTHR45453">
    <property type="entry name" value="PHOSPHATE REGULON SENSOR PROTEIN PHOR"/>
    <property type="match status" value="1"/>
</dbReference>
<dbReference type="FunFam" id="3.30.565.10:FF:000006">
    <property type="entry name" value="Sensor histidine kinase WalK"/>
    <property type="match status" value="1"/>
</dbReference>
<dbReference type="Gene3D" id="1.10.287.130">
    <property type="match status" value="1"/>
</dbReference>
<dbReference type="PRINTS" id="PR00344">
    <property type="entry name" value="BCTRLSENSOR"/>
</dbReference>
<dbReference type="PANTHER" id="PTHR45453:SF1">
    <property type="entry name" value="PHOSPHATE REGULON SENSOR PROTEIN PHOR"/>
    <property type="match status" value="1"/>
</dbReference>
<dbReference type="InterPro" id="IPR036890">
    <property type="entry name" value="HATPase_C_sf"/>
</dbReference>
<evidence type="ECO:0000256" key="2">
    <source>
        <dbReference type="ARBA" id="ARBA00012438"/>
    </source>
</evidence>
<proteinExistence type="predicted"/>
<dbReference type="SUPFAM" id="SSF47384">
    <property type="entry name" value="Homodimeric domain of signal transducing histidine kinase"/>
    <property type="match status" value="1"/>
</dbReference>
<dbReference type="SMART" id="SM00387">
    <property type="entry name" value="HATPase_c"/>
    <property type="match status" value="1"/>
</dbReference>
<accession>A0A4R0MLB5</accession>
<dbReference type="GO" id="GO:0000155">
    <property type="term" value="F:phosphorelay sensor kinase activity"/>
    <property type="evidence" value="ECO:0007669"/>
    <property type="project" value="InterPro"/>
</dbReference>
<dbReference type="InterPro" id="IPR036097">
    <property type="entry name" value="HisK_dim/P_sf"/>
</dbReference>
<dbReference type="InterPro" id="IPR003661">
    <property type="entry name" value="HisK_dim/P_dom"/>
</dbReference>
<dbReference type="SMART" id="SM00388">
    <property type="entry name" value="HisKA"/>
    <property type="match status" value="1"/>
</dbReference>
<dbReference type="InterPro" id="IPR005467">
    <property type="entry name" value="His_kinase_dom"/>
</dbReference>
<dbReference type="Gene3D" id="3.30.565.10">
    <property type="entry name" value="Histidine kinase-like ATPase, C-terminal domain"/>
    <property type="match status" value="1"/>
</dbReference>
<evidence type="ECO:0000313" key="10">
    <source>
        <dbReference type="Proteomes" id="UP000292884"/>
    </source>
</evidence>
<dbReference type="EMBL" id="SJSK01000007">
    <property type="protein sequence ID" value="TCC87333.1"/>
    <property type="molecule type" value="Genomic_DNA"/>
</dbReference>
<keyword evidence="7" id="KW-0812">Transmembrane</keyword>
<dbReference type="Pfam" id="PF02518">
    <property type="entry name" value="HATPase_c"/>
    <property type="match status" value="1"/>
</dbReference>
<evidence type="ECO:0000256" key="7">
    <source>
        <dbReference type="SAM" id="Phobius"/>
    </source>
</evidence>
<dbReference type="OrthoDB" id="1522504at2"/>
<evidence type="ECO:0000256" key="6">
    <source>
        <dbReference type="ARBA" id="ARBA00023012"/>
    </source>
</evidence>
<comment type="caution">
    <text evidence="9">The sequence shown here is derived from an EMBL/GenBank/DDBJ whole genome shotgun (WGS) entry which is preliminary data.</text>
</comment>
<keyword evidence="7" id="KW-1133">Transmembrane helix</keyword>
<dbReference type="InterPro" id="IPR003594">
    <property type="entry name" value="HATPase_dom"/>
</dbReference>
<keyword evidence="4" id="KW-0808">Transferase</keyword>
<evidence type="ECO:0000256" key="3">
    <source>
        <dbReference type="ARBA" id="ARBA00022553"/>
    </source>
</evidence>